<proteinExistence type="predicted"/>
<accession>A0AAE1AUJ0</accession>
<dbReference type="AlphaFoldDB" id="A0AAE1AUJ0"/>
<keyword evidence="2" id="KW-1185">Reference proteome</keyword>
<organism evidence="1 2">
    <name type="scientific">Elysia crispata</name>
    <name type="common">lettuce slug</name>
    <dbReference type="NCBI Taxonomy" id="231223"/>
    <lineage>
        <taxon>Eukaryota</taxon>
        <taxon>Metazoa</taxon>
        <taxon>Spiralia</taxon>
        <taxon>Lophotrochozoa</taxon>
        <taxon>Mollusca</taxon>
        <taxon>Gastropoda</taxon>
        <taxon>Heterobranchia</taxon>
        <taxon>Euthyneura</taxon>
        <taxon>Panpulmonata</taxon>
        <taxon>Sacoglossa</taxon>
        <taxon>Placobranchoidea</taxon>
        <taxon>Plakobranchidae</taxon>
        <taxon>Elysia</taxon>
    </lineage>
</organism>
<name>A0AAE1AUJ0_9GAST</name>
<reference evidence="1" key="1">
    <citation type="journal article" date="2023" name="G3 (Bethesda)">
        <title>A reference genome for the long-term kleptoplast-retaining sea slug Elysia crispata morphotype clarki.</title>
        <authorList>
            <person name="Eastman K.E."/>
            <person name="Pendleton A.L."/>
            <person name="Shaikh M.A."/>
            <person name="Suttiyut T."/>
            <person name="Ogas R."/>
            <person name="Tomko P."/>
            <person name="Gavelis G."/>
            <person name="Widhalm J.R."/>
            <person name="Wisecaver J.H."/>
        </authorList>
    </citation>
    <scope>NUCLEOTIDE SEQUENCE</scope>
    <source>
        <strain evidence="1">ECLA1</strain>
    </source>
</reference>
<dbReference type="EMBL" id="JAWDGP010001137">
    <property type="protein sequence ID" value="KAK3794148.1"/>
    <property type="molecule type" value="Genomic_DNA"/>
</dbReference>
<protein>
    <submittedName>
        <fullName evidence="1">Uncharacterized protein</fullName>
    </submittedName>
</protein>
<comment type="caution">
    <text evidence="1">The sequence shown here is derived from an EMBL/GenBank/DDBJ whole genome shotgun (WGS) entry which is preliminary data.</text>
</comment>
<evidence type="ECO:0000313" key="2">
    <source>
        <dbReference type="Proteomes" id="UP001283361"/>
    </source>
</evidence>
<evidence type="ECO:0000313" key="1">
    <source>
        <dbReference type="EMBL" id="KAK3794148.1"/>
    </source>
</evidence>
<gene>
    <name evidence="1" type="ORF">RRG08_003267</name>
</gene>
<dbReference type="Proteomes" id="UP001283361">
    <property type="component" value="Unassembled WGS sequence"/>
</dbReference>
<sequence>MLIFVVIQKLIAEKKKKYAWKVSRVTSRIAMGSWLSSNMSSNEITKTALALRASAIARQKKLMFHDEESPIL</sequence>